<gene>
    <name evidence="13" type="ORF">Kalk_17815</name>
</gene>
<dbReference type="KEGG" id="kak:Kalk_17815"/>
<dbReference type="OrthoDB" id="9808891at2"/>
<evidence type="ECO:0000256" key="1">
    <source>
        <dbReference type="ARBA" id="ARBA00000971"/>
    </source>
</evidence>
<reference evidence="14" key="1">
    <citation type="submission" date="2017-08" db="EMBL/GenBank/DDBJ databases">
        <title>Direct submision.</title>
        <authorList>
            <person name="Kim S.-J."/>
            <person name="Rhee S.-K."/>
        </authorList>
    </citation>
    <scope>NUCLEOTIDE SEQUENCE [LARGE SCALE GENOMIC DNA]</scope>
    <source>
        <strain evidence="14">GI5</strain>
    </source>
</reference>
<evidence type="ECO:0000256" key="3">
    <source>
        <dbReference type="ARBA" id="ARBA00006577"/>
    </source>
</evidence>
<evidence type="ECO:0000256" key="10">
    <source>
        <dbReference type="RuleBase" id="RU003915"/>
    </source>
</evidence>
<dbReference type="Gene3D" id="3.10.50.40">
    <property type="match status" value="1"/>
</dbReference>
<dbReference type="GO" id="GO:0042026">
    <property type="term" value="P:protein refolding"/>
    <property type="evidence" value="ECO:0007669"/>
    <property type="project" value="UniProtKB-ARBA"/>
</dbReference>
<keyword evidence="5 9" id="KW-0697">Rotamase</keyword>
<dbReference type="EMBL" id="CP022684">
    <property type="protein sequence ID" value="AUM14167.1"/>
    <property type="molecule type" value="Genomic_DNA"/>
</dbReference>
<comment type="function">
    <text evidence="8">Also involved in hydrogenase metallocenter assembly, probably by participating in the nickel insertion step. This function in hydrogenase biosynthesis requires chaperone activity and the presence of the metal-binding domain, but not PPIase activity.</text>
</comment>
<feature type="region of interest" description="Disordered" evidence="11">
    <location>
        <begin position="140"/>
        <end position="159"/>
    </location>
</feature>
<evidence type="ECO:0000256" key="5">
    <source>
        <dbReference type="ARBA" id="ARBA00023110"/>
    </source>
</evidence>
<dbReference type="InterPro" id="IPR046357">
    <property type="entry name" value="PPIase_dom_sf"/>
</dbReference>
<keyword evidence="7 9" id="KW-0413">Isomerase</keyword>
<evidence type="ECO:0000256" key="4">
    <source>
        <dbReference type="ARBA" id="ARBA00022490"/>
    </source>
</evidence>
<dbReference type="Pfam" id="PF00254">
    <property type="entry name" value="FKBP_C"/>
    <property type="match status" value="1"/>
</dbReference>
<dbReference type="EC" id="5.2.1.8" evidence="10"/>
<protein>
    <recommendedName>
        <fullName evidence="10">Peptidyl-prolyl cis-trans isomerase</fullName>
        <ecNumber evidence="10">5.2.1.8</ecNumber>
    </recommendedName>
</protein>
<comment type="similarity">
    <text evidence="3 10">Belongs to the FKBP-type PPIase family.</text>
</comment>
<accession>A0A2K9LPI7</accession>
<dbReference type="SUPFAM" id="SSF54534">
    <property type="entry name" value="FKBP-like"/>
    <property type="match status" value="1"/>
</dbReference>
<dbReference type="GO" id="GO:0003755">
    <property type="term" value="F:peptidyl-prolyl cis-trans isomerase activity"/>
    <property type="evidence" value="ECO:0007669"/>
    <property type="project" value="UniProtKB-UniRule"/>
</dbReference>
<keyword evidence="4" id="KW-0963">Cytoplasm</keyword>
<keyword evidence="14" id="KW-1185">Reference proteome</keyword>
<keyword evidence="6" id="KW-0143">Chaperone</keyword>
<dbReference type="PROSITE" id="PS50059">
    <property type="entry name" value="FKBP_PPIASE"/>
    <property type="match status" value="1"/>
</dbReference>
<proteinExistence type="inferred from homology"/>
<comment type="catalytic activity">
    <reaction evidence="1 9 10">
        <text>[protein]-peptidylproline (omega=180) = [protein]-peptidylproline (omega=0)</text>
        <dbReference type="Rhea" id="RHEA:16237"/>
        <dbReference type="Rhea" id="RHEA-COMP:10747"/>
        <dbReference type="Rhea" id="RHEA-COMP:10748"/>
        <dbReference type="ChEBI" id="CHEBI:83833"/>
        <dbReference type="ChEBI" id="CHEBI:83834"/>
        <dbReference type="EC" id="5.2.1.8"/>
    </reaction>
</comment>
<evidence type="ECO:0000256" key="2">
    <source>
        <dbReference type="ARBA" id="ARBA00004496"/>
    </source>
</evidence>
<evidence type="ECO:0000256" key="11">
    <source>
        <dbReference type="SAM" id="MobiDB-lite"/>
    </source>
</evidence>
<dbReference type="AlphaFoldDB" id="A0A2K9LPI7"/>
<feature type="compositionally biased region" description="Basic residues" evidence="11">
    <location>
        <begin position="149"/>
        <end position="159"/>
    </location>
</feature>
<dbReference type="Proteomes" id="UP000235116">
    <property type="component" value="Chromosome"/>
</dbReference>
<evidence type="ECO:0000256" key="8">
    <source>
        <dbReference type="ARBA" id="ARBA00037071"/>
    </source>
</evidence>
<evidence type="ECO:0000256" key="7">
    <source>
        <dbReference type="ARBA" id="ARBA00023235"/>
    </source>
</evidence>
<dbReference type="GO" id="GO:0005737">
    <property type="term" value="C:cytoplasm"/>
    <property type="evidence" value="ECO:0007669"/>
    <property type="project" value="UniProtKB-SubCell"/>
</dbReference>
<evidence type="ECO:0000313" key="14">
    <source>
        <dbReference type="Proteomes" id="UP000235116"/>
    </source>
</evidence>
<dbReference type="PANTHER" id="PTHR47861:SF3">
    <property type="entry name" value="FKBP-TYPE PEPTIDYL-PROLYL CIS-TRANS ISOMERASE SLYD"/>
    <property type="match status" value="1"/>
</dbReference>
<feature type="domain" description="PPIase FKBP-type" evidence="12">
    <location>
        <begin position="4"/>
        <end position="78"/>
    </location>
</feature>
<dbReference type="RefSeq" id="WP_101895541.1">
    <property type="nucleotide sequence ID" value="NZ_CP022684.1"/>
</dbReference>
<comment type="subcellular location">
    <subcellularLocation>
        <location evidence="2">Cytoplasm</location>
    </subcellularLocation>
</comment>
<sequence>MSITKDTVVQFHYTLTEGETQLESTAGGDPMAYLHGHGNIIVGLEKAMEGKAPGDTFSVTVEPAQAYGERKADASQRISLKHLQGAKKWRPGMMAWVETDKGQRQVTVVKVGKFNADCDLNHPLAGKTLTFDIEIIETRPATAEEKSHGHAHGVGGHHH</sequence>
<evidence type="ECO:0000313" key="13">
    <source>
        <dbReference type="EMBL" id="AUM14167.1"/>
    </source>
</evidence>
<name>A0A2K9LPI7_9GAMM</name>
<evidence type="ECO:0000256" key="6">
    <source>
        <dbReference type="ARBA" id="ARBA00023186"/>
    </source>
</evidence>
<dbReference type="InterPro" id="IPR001179">
    <property type="entry name" value="PPIase_FKBP_dom"/>
</dbReference>
<organism evidence="13 14">
    <name type="scientific">Ketobacter alkanivorans</name>
    <dbReference type="NCBI Taxonomy" id="1917421"/>
    <lineage>
        <taxon>Bacteria</taxon>
        <taxon>Pseudomonadati</taxon>
        <taxon>Pseudomonadota</taxon>
        <taxon>Gammaproteobacteria</taxon>
        <taxon>Pseudomonadales</taxon>
        <taxon>Ketobacteraceae</taxon>
        <taxon>Ketobacter</taxon>
    </lineage>
</organism>
<evidence type="ECO:0000259" key="12">
    <source>
        <dbReference type="PROSITE" id="PS50059"/>
    </source>
</evidence>
<dbReference type="PANTHER" id="PTHR47861">
    <property type="entry name" value="FKBP-TYPE PEPTIDYL-PROLYL CIS-TRANS ISOMERASE SLYD"/>
    <property type="match status" value="1"/>
</dbReference>
<evidence type="ECO:0000256" key="9">
    <source>
        <dbReference type="PROSITE-ProRule" id="PRU00277"/>
    </source>
</evidence>